<evidence type="ECO:0000313" key="3">
    <source>
        <dbReference type="Proteomes" id="UP001156836"/>
    </source>
</evidence>
<feature type="transmembrane region" description="Helical" evidence="1">
    <location>
        <begin position="41"/>
        <end position="59"/>
    </location>
</feature>
<name>A0ABQ6BW08_9NEIS</name>
<keyword evidence="1" id="KW-1133">Transmembrane helix</keyword>
<keyword evidence="3" id="KW-1185">Reference proteome</keyword>
<dbReference type="Proteomes" id="UP001156836">
    <property type="component" value="Unassembled WGS sequence"/>
</dbReference>
<keyword evidence="1" id="KW-0472">Membrane</keyword>
<accession>A0ABQ6BW08</accession>
<reference evidence="3" key="1">
    <citation type="journal article" date="2019" name="Int. J. Syst. Evol. Microbiol.">
        <title>The Global Catalogue of Microorganisms (GCM) 10K type strain sequencing project: providing services to taxonomists for standard genome sequencing and annotation.</title>
        <authorList>
            <consortium name="The Broad Institute Genomics Platform"/>
            <consortium name="The Broad Institute Genome Sequencing Center for Infectious Disease"/>
            <person name="Wu L."/>
            <person name="Ma J."/>
        </authorList>
    </citation>
    <scope>NUCLEOTIDE SEQUENCE [LARGE SCALE GENOMIC DNA]</scope>
    <source>
        <strain evidence="3">NBRC 104970</strain>
    </source>
</reference>
<sequence>MVVGLWIASNVAGNVALWVVMHAEEIDGYMWANIATQISDWIGILSSIATLLVVQRIYAMQMASLRMSAEAVDLS</sequence>
<evidence type="ECO:0000256" key="1">
    <source>
        <dbReference type="SAM" id="Phobius"/>
    </source>
</evidence>
<comment type="caution">
    <text evidence="2">The sequence shown here is derived from an EMBL/GenBank/DDBJ whole genome shotgun (WGS) entry which is preliminary data.</text>
</comment>
<gene>
    <name evidence="2" type="ORF">GCM10007860_33290</name>
</gene>
<dbReference type="EMBL" id="BSOZ01000099">
    <property type="protein sequence ID" value="GLS06160.1"/>
    <property type="molecule type" value="Genomic_DNA"/>
</dbReference>
<proteinExistence type="predicted"/>
<protein>
    <submittedName>
        <fullName evidence="2">Uncharacterized protein</fullName>
    </submittedName>
</protein>
<organism evidence="2 3">
    <name type="scientific">Chitiniphilus shinanonensis</name>
    <dbReference type="NCBI Taxonomy" id="553088"/>
    <lineage>
        <taxon>Bacteria</taxon>
        <taxon>Pseudomonadati</taxon>
        <taxon>Pseudomonadota</taxon>
        <taxon>Betaproteobacteria</taxon>
        <taxon>Neisseriales</taxon>
        <taxon>Chitinibacteraceae</taxon>
        <taxon>Chitiniphilus</taxon>
    </lineage>
</organism>
<evidence type="ECO:0000313" key="2">
    <source>
        <dbReference type="EMBL" id="GLS06160.1"/>
    </source>
</evidence>
<keyword evidence="1" id="KW-0812">Transmembrane</keyword>